<organism evidence="1 2">
    <name type="scientific">Phaeosphaeria nodorum (strain SN15 / ATCC MYA-4574 / FGSC 10173)</name>
    <name type="common">Glume blotch fungus</name>
    <name type="synonym">Parastagonospora nodorum</name>
    <dbReference type="NCBI Taxonomy" id="321614"/>
    <lineage>
        <taxon>Eukaryota</taxon>
        <taxon>Fungi</taxon>
        <taxon>Dikarya</taxon>
        <taxon>Ascomycota</taxon>
        <taxon>Pezizomycotina</taxon>
        <taxon>Dothideomycetes</taxon>
        <taxon>Pleosporomycetidae</taxon>
        <taxon>Pleosporales</taxon>
        <taxon>Pleosporineae</taxon>
        <taxon>Phaeosphaeriaceae</taxon>
        <taxon>Parastagonospora</taxon>
    </lineage>
</organism>
<sequence>MGVNGSDAYPSLITSGLDCACKRHYLHVPRTVVFGMSLLGWDTVSATDPRFDFSSRGLVTAPNRSNSNTAVGSDLFYTLLLFTGASKLTTTDVVLRSTISSLLIFLSNHTLSLRFQQHWTSEKLCNPPRLKQKRREFDVPSLTNSRIIIVIVPINDLEGLKWRTDDTQLGLSIV</sequence>
<gene>
    <name evidence="1" type="ORF">JI435_445440</name>
</gene>
<dbReference type="Proteomes" id="UP000663193">
    <property type="component" value="Chromosome 20"/>
</dbReference>
<evidence type="ECO:0000313" key="1">
    <source>
        <dbReference type="EMBL" id="QRD06212.1"/>
    </source>
</evidence>
<name>A0A7U2NQ04_PHANO</name>
<reference evidence="2" key="1">
    <citation type="journal article" date="2021" name="BMC Genomics">
        <title>Chromosome-level genome assembly and manually-curated proteome of model necrotroph Parastagonospora nodorum Sn15 reveals a genome-wide trove of candidate effector homologs, and redundancy of virulence-related functions within an accessory chromosome.</title>
        <authorList>
            <person name="Bertazzoni S."/>
            <person name="Jones D.A.B."/>
            <person name="Phan H.T."/>
            <person name="Tan K.-C."/>
            <person name="Hane J.K."/>
        </authorList>
    </citation>
    <scope>NUCLEOTIDE SEQUENCE [LARGE SCALE GENOMIC DNA]</scope>
    <source>
        <strain evidence="2">SN15 / ATCC MYA-4574 / FGSC 10173)</strain>
    </source>
</reference>
<dbReference type="VEuPathDB" id="FungiDB:JI435_445440"/>
<evidence type="ECO:0000313" key="2">
    <source>
        <dbReference type="Proteomes" id="UP000663193"/>
    </source>
</evidence>
<keyword evidence="2" id="KW-1185">Reference proteome</keyword>
<accession>A0A7U2NQ04</accession>
<proteinExistence type="predicted"/>
<dbReference type="EMBL" id="CP069042">
    <property type="protein sequence ID" value="QRD06212.1"/>
    <property type="molecule type" value="Genomic_DNA"/>
</dbReference>
<protein>
    <submittedName>
        <fullName evidence="1">Uncharacterized protein</fullName>
    </submittedName>
</protein>
<dbReference type="AlphaFoldDB" id="A0A7U2NQ04"/>